<keyword evidence="7" id="KW-0804">Transcription</keyword>
<dbReference type="InterPro" id="IPR009057">
    <property type="entry name" value="Homeodomain-like_sf"/>
</dbReference>
<dbReference type="PROSITE" id="PS01124">
    <property type="entry name" value="HTH_ARAC_FAMILY_2"/>
    <property type="match status" value="1"/>
</dbReference>
<dbReference type="PANTHER" id="PTHR42713:SF3">
    <property type="entry name" value="TRANSCRIPTIONAL REGULATORY PROTEIN HPTR"/>
    <property type="match status" value="1"/>
</dbReference>
<dbReference type="InterPro" id="IPR011006">
    <property type="entry name" value="CheY-like_superfamily"/>
</dbReference>
<evidence type="ECO:0000256" key="1">
    <source>
        <dbReference type="ARBA" id="ARBA00004496"/>
    </source>
</evidence>
<dbReference type="SUPFAM" id="SSF46689">
    <property type="entry name" value="Homeodomain-like"/>
    <property type="match status" value="2"/>
</dbReference>
<sequence>MYKVLIADDERMVRLTLRTLIEREAKGFSVLAEAKDGDQAYRISLESKPDVIITDIRMPGLTGLELIRTLSAHKLEPEYLVVSGHDDFGYAQAAIRSGVADYLLKPIDPVYFSNALGRIAARLNSKSGRRASRDWMWAWKGYAEQAAEAIWELNEDGLAAETARLGSYLEAEGNRPDTVPDERLDYYRIVLNGTLQELNRSGLPLPEWRLPEQPAGTAELKEAVQAGLAGLLEHVRMSRNWSYNRVIQTVKAFLEEHYRNPGLSLKDAAAHLDLSPNYFGAVFKRELGQSFTQYLTALRMEKAKEVLLDPNRKVYEAGDAVGYEDYAYFSKTFKKYTGLSPSDYRKSAMPEERGG</sequence>
<feature type="modified residue" description="4-aspartylphosphate" evidence="8">
    <location>
        <position position="55"/>
    </location>
</feature>
<dbReference type="Pfam" id="PF12833">
    <property type="entry name" value="HTH_18"/>
    <property type="match status" value="1"/>
</dbReference>
<comment type="subcellular location">
    <subcellularLocation>
        <location evidence="1">Cytoplasm</location>
    </subcellularLocation>
</comment>
<accession>A0AA96RFE1</accession>
<keyword evidence="2" id="KW-0963">Cytoplasm</keyword>
<dbReference type="InterPro" id="IPR001789">
    <property type="entry name" value="Sig_transdc_resp-reg_receiver"/>
</dbReference>
<gene>
    <name evidence="11" type="ORF">MJA45_26680</name>
</gene>
<dbReference type="CDD" id="cd17536">
    <property type="entry name" value="REC_YesN-like"/>
    <property type="match status" value="1"/>
</dbReference>
<dbReference type="Gene3D" id="1.10.10.60">
    <property type="entry name" value="Homeodomain-like"/>
    <property type="match status" value="2"/>
</dbReference>
<dbReference type="Gene3D" id="3.40.50.2300">
    <property type="match status" value="1"/>
</dbReference>
<dbReference type="Proteomes" id="UP001305702">
    <property type="component" value="Chromosome"/>
</dbReference>
<evidence type="ECO:0000259" key="9">
    <source>
        <dbReference type="PROSITE" id="PS01124"/>
    </source>
</evidence>
<dbReference type="GO" id="GO:0005737">
    <property type="term" value="C:cytoplasm"/>
    <property type="evidence" value="ECO:0007669"/>
    <property type="project" value="UniProtKB-SubCell"/>
</dbReference>
<evidence type="ECO:0000256" key="4">
    <source>
        <dbReference type="ARBA" id="ARBA00023012"/>
    </source>
</evidence>
<dbReference type="PROSITE" id="PS00041">
    <property type="entry name" value="HTH_ARAC_FAMILY_1"/>
    <property type="match status" value="1"/>
</dbReference>
<name>A0AA96RFE1_9BACL</name>
<evidence type="ECO:0000256" key="2">
    <source>
        <dbReference type="ARBA" id="ARBA00022490"/>
    </source>
</evidence>
<dbReference type="PRINTS" id="PR00032">
    <property type="entry name" value="HTHARAC"/>
</dbReference>
<feature type="domain" description="HTH araC/xylS-type" evidence="9">
    <location>
        <begin position="248"/>
        <end position="347"/>
    </location>
</feature>
<dbReference type="InterPro" id="IPR018062">
    <property type="entry name" value="HTH_AraC-typ_CS"/>
</dbReference>
<dbReference type="GO" id="GO:0043565">
    <property type="term" value="F:sequence-specific DNA binding"/>
    <property type="evidence" value="ECO:0007669"/>
    <property type="project" value="InterPro"/>
</dbReference>
<dbReference type="GO" id="GO:0003700">
    <property type="term" value="F:DNA-binding transcription factor activity"/>
    <property type="evidence" value="ECO:0007669"/>
    <property type="project" value="InterPro"/>
</dbReference>
<dbReference type="EMBL" id="CP130318">
    <property type="protein sequence ID" value="WNQ11143.1"/>
    <property type="molecule type" value="Genomic_DNA"/>
</dbReference>
<proteinExistence type="predicted"/>
<feature type="domain" description="Response regulatory" evidence="10">
    <location>
        <begin position="3"/>
        <end position="120"/>
    </location>
</feature>
<evidence type="ECO:0000256" key="7">
    <source>
        <dbReference type="ARBA" id="ARBA00023163"/>
    </source>
</evidence>
<evidence type="ECO:0000256" key="6">
    <source>
        <dbReference type="ARBA" id="ARBA00023125"/>
    </source>
</evidence>
<reference evidence="11 12" key="1">
    <citation type="submission" date="2022-02" db="EMBL/GenBank/DDBJ databases">
        <title>Paenibacillus sp. MBLB1776 Whole Genome Shotgun Sequencing.</title>
        <authorList>
            <person name="Hwang C.Y."/>
            <person name="Cho E.-S."/>
            <person name="Seo M.-J."/>
        </authorList>
    </citation>
    <scope>NUCLEOTIDE SEQUENCE [LARGE SCALE GENOMIC DNA]</scope>
    <source>
        <strain evidence="11 12">MBLB1776</strain>
    </source>
</reference>
<dbReference type="SUPFAM" id="SSF52172">
    <property type="entry name" value="CheY-like"/>
    <property type="match status" value="1"/>
</dbReference>
<dbReference type="PANTHER" id="PTHR42713">
    <property type="entry name" value="HISTIDINE KINASE-RELATED"/>
    <property type="match status" value="1"/>
</dbReference>
<evidence type="ECO:0000259" key="10">
    <source>
        <dbReference type="PROSITE" id="PS50110"/>
    </source>
</evidence>
<dbReference type="AlphaFoldDB" id="A0AA96RFE1"/>
<protein>
    <submittedName>
        <fullName evidence="11">Response regulator</fullName>
    </submittedName>
</protein>
<dbReference type="GO" id="GO:0000160">
    <property type="term" value="P:phosphorelay signal transduction system"/>
    <property type="evidence" value="ECO:0007669"/>
    <property type="project" value="UniProtKB-KW"/>
</dbReference>
<evidence type="ECO:0000256" key="5">
    <source>
        <dbReference type="ARBA" id="ARBA00023015"/>
    </source>
</evidence>
<dbReference type="PROSITE" id="PS50110">
    <property type="entry name" value="RESPONSE_REGULATORY"/>
    <property type="match status" value="1"/>
</dbReference>
<dbReference type="Pfam" id="PF00072">
    <property type="entry name" value="Response_reg"/>
    <property type="match status" value="1"/>
</dbReference>
<dbReference type="SMART" id="SM00448">
    <property type="entry name" value="REC"/>
    <property type="match status" value="1"/>
</dbReference>
<dbReference type="SMART" id="SM00342">
    <property type="entry name" value="HTH_ARAC"/>
    <property type="match status" value="1"/>
</dbReference>
<dbReference type="InterPro" id="IPR051552">
    <property type="entry name" value="HptR"/>
</dbReference>
<keyword evidence="3 8" id="KW-0597">Phosphoprotein</keyword>
<dbReference type="InterPro" id="IPR018060">
    <property type="entry name" value="HTH_AraC"/>
</dbReference>
<evidence type="ECO:0000256" key="8">
    <source>
        <dbReference type="PROSITE-ProRule" id="PRU00169"/>
    </source>
</evidence>
<dbReference type="InterPro" id="IPR020449">
    <property type="entry name" value="Tscrpt_reg_AraC-type_HTH"/>
</dbReference>
<keyword evidence="5" id="KW-0805">Transcription regulation</keyword>
<evidence type="ECO:0000313" key="12">
    <source>
        <dbReference type="Proteomes" id="UP001305702"/>
    </source>
</evidence>
<keyword evidence="4" id="KW-0902">Two-component regulatory system</keyword>
<dbReference type="RefSeq" id="WP_315604919.1">
    <property type="nucleotide sequence ID" value="NZ_CP130318.1"/>
</dbReference>
<keyword evidence="6" id="KW-0238">DNA-binding</keyword>
<organism evidence="11 12">
    <name type="scientific">Paenibacillus aurantius</name>
    <dbReference type="NCBI Taxonomy" id="2918900"/>
    <lineage>
        <taxon>Bacteria</taxon>
        <taxon>Bacillati</taxon>
        <taxon>Bacillota</taxon>
        <taxon>Bacilli</taxon>
        <taxon>Bacillales</taxon>
        <taxon>Paenibacillaceae</taxon>
        <taxon>Paenibacillus</taxon>
    </lineage>
</organism>
<dbReference type="KEGG" id="paun:MJA45_26680"/>
<evidence type="ECO:0000256" key="3">
    <source>
        <dbReference type="ARBA" id="ARBA00022553"/>
    </source>
</evidence>
<evidence type="ECO:0000313" key="11">
    <source>
        <dbReference type="EMBL" id="WNQ11143.1"/>
    </source>
</evidence>
<keyword evidence="12" id="KW-1185">Reference proteome</keyword>